<feature type="region of interest" description="Disordered" evidence="1">
    <location>
        <begin position="494"/>
        <end position="521"/>
    </location>
</feature>
<dbReference type="Proteomes" id="UP001589703">
    <property type="component" value="Unassembled WGS sequence"/>
</dbReference>
<feature type="domain" description="Ricin B lectin" evidence="2">
    <location>
        <begin position="530"/>
        <end position="660"/>
    </location>
</feature>
<dbReference type="Pfam" id="PF00652">
    <property type="entry name" value="Ricin_B_lectin"/>
    <property type="match status" value="1"/>
</dbReference>
<dbReference type="Gene3D" id="2.80.10.50">
    <property type="match status" value="1"/>
</dbReference>
<name>A0ABV5V7M3_9ACTN</name>
<proteinExistence type="predicted"/>
<evidence type="ECO:0000313" key="3">
    <source>
        <dbReference type="EMBL" id="MFB9733740.1"/>
    </source>
</evidence>
<accession>A0ABV5V7M3</accession>
<dbReference type="SUPFAM" id="SSF50370">
    <property type="entry name" value="Ricin B-like lectins"/>
    <property type="match status" value="1"/>
</dbReference>
<feature type="compositionally biased region" description="Low complexity" evidence="1">
    <location>
        <begin position="399"/>
        <end position="413"/>
    </location>
</feature>
<dbReference type="RefSeq" id="WP_385857767.1">
    <property type="nucleotide sequence ID" value="NZ_JBHMAR010000001.1"/>
</dbReference>
<feature type="compositionally biased region" description="Low complexity" evidence="1">
    <location>
        <begin position="506"/>
        <end position="516"/>
    </location>
</feature>
<protein>
    <submittedName>
        <fullName evidence="3">Ricin-type beta-trefoil lectin domain protein</fullName>
    </submittedName>
</protein>
<dbReference type="PROSITE" id="PS50231">
    <property type="entry name" value="RICIN_B_LECTIN"/>
    <property type="match status" value="1"/>
</dbReference>
<dbReference type="InterPro" id="IPR035992">
    <property type="entry name" value="Ricin_B-like_lectins"/>
</dbReference>
<evidence type="ECO:0000259" key="2">
    <source>
        <dbReference type="SMART" id="SM00458"/>
    </source>
</evidence>
<organism evidence="3 4">
    <name type="scientific">Streptomyces thermocoprophilus</name>
    <dbReference type="NCBI Taxonomy" id="78356"/>
    <lineage>
        <taxon>Bacteria</taxon>
        <taxon>Bacillati</taxon>
        <taxon>Actinomycetota</taxon>
        <taxon>Actinomycetes</taxon>
        <taxon>Kitasatosporales</taxon>
        <taxon>Streptomycetaceae</taxon>
        <taxon>Streptomyces</taxon>
    </lineage>
</organism>
<dbReference type="InterPro" id="IPR000772">
    <property type="entry name" value="Ricin_B_lectin"/>
</dbReference>
<feature type="compositionally biased region" description="Low complexity" evidence="1">
    <location>
        <begin position="354"/>
        <end position="391"/>
    </location>
</feature>
<dbReference type="SMART" id="SM00458">
    <property type="entry name" value="RICIN"/>
    <property type="match status" value="1"/>
</dbReference>
<comment type="caution">
    <text evidence="3">The sequence shown here is derived from an EMBL/GenBank/DDBJ whole genome shotgun (WGS) entry which is preliminary data.</text>
</comment>
<dbReference type="EMBL" id="JBHMAR010000001">
    <property type="protein sequence ID" value="MFB9733740.1"/>
    <property type="molecule type" value="Genomic_DNA"/>
</dbReference>
<feature type="region of interest" description="Disordered" evidence="1">
    <location>
        <begin position="298"/>
        <end position="415"/>
    </location>
</feature>
<keyword evidence="4" id="KW-1185">Reference proteome</keyword>
<sequence>MPVPPYSATDAQLSAQLKKWTGGTPAVHPVGELLDRHWAAAFAYARLCTDTGRAAGMLTTAAFTRLFGEALRQDGPSSAWRPHLLVTVGRIAAEWDADGRRELLHPALRTTDHASGPASARLLPPSHRQTLAQAFQRMPQTARCVLWHAEVEAEPPLIPAALLGLDEETARIELQRARERLRAEVLQVHRESAPDEECRRFLRLLDVTYRRGGTASDRDLRRHLDRCGHCRYTADQLAQFHGSLGFALAEAVLGWAARDYVTARLTSALGESDAQEAAYDGTDAAPETAAQARFGTAEAWGPDPEAGPAVGAAGAWNAAGGTPDSGAAGTAGAWGFTGPEAGTGTGGPAQEWGPAADPARAAAATTASTPGHHAADPAGPAPHPAAHAADAPADRRRTGPAPRWRAAAVSAGRRVAERAGDRLGALSASLHGTGSPSGPGAGRNSGGPRVLSRRAVQRARAVRRRNLALAVSAVSGLIALPLVLWSAGADEGDGGNGNGAKGGQAAGTTPGSATATESPSWIGSGGTAKTALVGRLHNTASGLCVDIAGGRPGEGAETRLATCSPAAAQQWSYDPDGLLRSVAAPTLCLDSRLGYSVRLAPCAGAGQPGGKEVRYDFTLQGVLIPRGHQDLALTPAATDGSGALVLKNRADDPAQRWTVDTSAPELQMAVVTWGVGGG</sequence>
<reference evidence="3 4" key="1">
    <citation type="submission" date="2024-09" db="EMBL/GenBank/DDBJ databases">
        <authorList>
            <person name="Sun Q."/>
            <person name="Mori K."/>
        </authorList>
    </citation>
    <scope>NUCLEOTIDE SEQUENCE [LARGE SCALE GENOMIC DNA]</scope>
    <source>
        <strain evidence="3 4">JCM 10918</strain>
    </source>
</reference>
<feature type="region of interest" description="Disordered" evidence="1">
    <location>
        <begin position="427"/>
        <end position="454"/>
    </location>
</feature>
<dbReference type="CDD" id="cd00161">
    <property type="entry name" value="beta-trefoil_Ricin-like"/>
    <property type="match status" value="1"/>
</dbReference>
<feature type="compositionally biased region" description="Low complexity" evidence="1">
    <location>
        <begin position="301"/>
        <end position="340"/>
    </location>
</feature>
<feature type="compositionally biased region" description="Gly residues" evidence="1">
    <location>
        <begin position="435"/>
        <end position="445"/>
    </location>
</feature>
<gene>
    <name evidence="3" type="ORF">ACFFRO_01010</name>
</gene>
<feature type="compositionally biased region" description="Gly residues" evidence="1">
    <location>
        <begin position="494"/>
        <end position="505"/>
    </location>
</feature>
<evidence type="ECO:0000313" key="4">
    <source>
        <dbReference type="Proteomes" id="UP001589703"/>
    </source>
</evidence>
<evidence type="ECO:0000256" key="1">
    <source>
        <dbReference type="SAM" id="MobiDB-lite"/>
    </source>
</evidence>